<protein>
    <submittedName>
        <fullName evidence="2">Uncharacterized protein</fullName>
    </submittedName>
</protein>
<name>A0AAD8LLT2_BABGI</name>
<comment type="caution">
    <text evidence="2">The sequence shown here is derived from an EMBL/GenBank/DDBJ whole genome shotgun (WGS) entry which is preliminary data.</text>
</comment>
<sequence>MIFFILPLLFYSTAVFFINGIHLKAPAAAVCGFPSLLWPKQQEIDLEGCSVKEEAMKILERQGITDSLRHHGQAKLVASTVSQKMDELYRANNFFGSSVVSYEISDDGRRLKLKCVEKGVPKANFKFFIRDEENGKTIDVSSMDLIRSSSTYMPQGKFREASNQALMNVLFGNQDVLVQFHEEVFSSIQRSEVWSNLEYAIWHSKDGQYHLHVFADGSGVTRRIDYTLTNLFSKDGARLRVGVWNSDLLGTKLLAEMSTDLALKEWYKMSPNHKVNISVTFNSLRNAIWKDNAGNTVVMKVAASSSAHDFLRIAGVRKPVEGEKAPNALMSTSLFMNAWPSKCKIQVAADSETLQFKSEKQTIDVTARNVPVSTNAKVVIKAPLDVINKREPGWQKKVYLNCNYNVATKIRDNDTSISLKLGTNKLHSGFRGEKQKDGGMYIMLTTDVIRTLTQNRPLSHIKPGVYLDLLCTIDKDGEEVTNHAFEYSAGVMVKVLGISISLALSELPKHVTGNLENLVYGIKKNLYLLTN</sequence>
<feature type="signal peptide" evidence="1">
    <location>
        <begin position="1"/>
        <end position="20"/>
    </location>
</feature>
<reference evidence="2" key="1">
    <citation type="submission" date="2023-08" db="EMBL/GenBank/DDBJ databases">
        <title>Draft sequence of the Babesia gibsoni genome.</title>
        <authorList>
            <person name="Yamagishi J.Y."/>
            <person name="Xuan X.X."/>
        </authorList>
    </citation>
    <scope>NUCLEOTIDE SEQUENCE</scope>
    <source>
        <strain evidence="2">Azabu</strain>
    </source>
</reference>
<evidence type="ECO:0000256" key="1">
    <source>
        <dbReference type="SAM" id="SignalP"/>
    </source>
</evidence>
<evidence type="ECO:0000313" key="3">
    <source>
        <dbReference type="Proteomes" id="UP001230268"/>
    </source>
</evidence>
<dbReference type="Proteomes" id="UP001230268">
    <property type="component" value="Unassembled WGS sequence"/>
</dbReference>
<dbReference type="AlphaFoldDB" id="A0AAD8LLT2"/>
<gene>
    <name evidence="2" type="ORF">BgAZ_501200</name>
</gene>
<organism evidence="2 3">
    <name type="scientific">Babesia gibsoni</name>
    <dbReference type="NCBI Taxonomy" id="33632"/>
    <lineage>
        <taxon>Eukaryota</taxon>
        <taxon>Sar</taxon>
        <taxon>Alveolata</taxon>
        <taxon>Apicomplexa</taxon>
        <taxon>Aconoidasida</taxon>
        <taxon>Piroplasmida</taxon>
        <taxon>Babesiidae</taxon>
        <taxon>Babesia</taxon>
    </lineage>
</organism>
<feature type="chain" id="PRO_5042115302" evidence="1">
    <location>
        <begin position="21"/>
        <end position="531"/>
    </location>
</feature>
<keyword evidence="3" id="KW-1185">Reference proteome</keyword>
<keyword evidence="1" id="KW-0732">Signal</keyword>
<evidence type="ECO:0000313" key="2">
    <source>
        <dbReference type="EMBL" id="KAK1441788.1"/>
    </source>
</evidence>
<proteinExistence type="predicted"/>
<accession>A0AAD8LLT2</accession>
<dbReference type="EMBL" id="JAVEPI010000005">
    <property type="protein sequence ID" value="KAK1441788.1"/>
    <property type="molecule type" value="Genomic_DNA"/>
</dbReference>